<accession>Q1JKK7</accession>
<dbReference type="KEGG" id="spk:MGAS9429_Spy1375"/>
<reference evidence="4 5" key="1">
    <citation type="journal article" date="2006" name="Proc. Natl. Acad. Sci. U.S.A.">
        <title>Molecular genetic anatomy of inter- and intraserotype variation in the human bacterial pathogen group A Streptococcus.</title>
        <authorList>
            <person name="Beres S.B."/>
            <person name="Richter E.W."/>
            <person name="Nagiec M.J."/>
            <person name="Sumby P."/>
            <person name="Porcella S.F."/>
            <person name="DeLeo F.R."/>
            <person name="Musser J.M."/>
        </authorList>
    </citation>
    <scope>NUCLEOTIDE SEQUENCE [LARGE SCALE GENOMIC DNA]</scope>
    <source>
        <strain evidence="4 5">MGAS9429</strain>
    </source>
</reference>
<feature type="domain" description="Mga helix-turn-helix" evidence="3">
    <location>
        <begin position="99"/>
        <end position="181"/>
    </location>
</feature>
<dbReference type="PANTHER" id="PTHR30185">
    <property type="entry name" value="CRYPTIC BETA-GLUCOSIDE BGL OPERON ANTITERMINATOR"/>
    <property type="match status" value="1"/>
</dbReference>
<dbReference type="HOGENOM" id="CLU_043511_0_0_9"/>
<dbReference type="Proteomes" id="UP000002433">
    <property type="component" value="Chromosome"/>
</dbReference>
<protein>
    <submittedName>
        <fullName evidence="4">Trans-acting positive regulator</fullName>
    </submittedName>
</protein>
<evidence type="ECO:0000259" key="3">
    <source>
        <dbReference type="Pfam" id="PF05043"/>
    </source>
</evidence>
<dbReference type="PANTHER" id="PTHR30185:SF18">
    <property type="entry name" value="TRANSCRIPTIONAL REGULATOR MTLR"/>
    <property type="match status" value="1"/>
</dbReference>
<dbReference type="InterPro" id="IPR050661">
    <property type="entry name" value="BglG_antiterminators"/>
</dbReference>
<dbReference type="EMBL" id="CP000259">
    <property type="protein sequence ID" value="ABF32562.1"/>
    <property type="molecule type" value="Genomic_DNA"/>
</dbReference>
<evidence type="ECO:0000256" key="2">
    <source>
        <dbReference type="ARBA" id="ARBA00023163"/>
    </source>
</evidence>
<dbReference type="Pfam" id="PF05043">
    <property type="entry name" value="Mga"/>
    <property type="match status" value="1"/>
</dbReference>
<proteinExistence type="predicted"/>
<keyword evidence="2" id="KW-0804">Transcription</keyword>
<dbReference type="AlphaFoldDB" id="Q1JKK7"/>
<dbReference type="InterPro" id="IPR036388">
    <property type="entry name" value="WH-like_DNA-bd_sf"/>
</dbReference>
<organism evidence="4 5">
    <name type="scientific">Streptococcus pyogenes serotype M12 (strain MGAS9429)</name>
    <dbReference type="NCBI Taxonomy" id="370551"/>
    <lineage>
        <taxon>Bacteria</taxon>
        <taxon>Bacillati</taxon>
        <taxon>Bacillota</taxon>
        <taxon>Bacilli</taxon>
        <taxon>Lactobacillales</taxon>
        <taxon>Streptococcaceae</taxon>
        <taxon>Streptococcus</taxon>
    </lineage>
</organism>
<name>Q1JKK7_STRPC</name>
<dbReference type="InterPro" id="IPR007737">
    <property type="entry name" value="Mga_HTH"/>
</dbReference>
<sequence length="519" mass="60426">MIWLIIFMKLVSNYLKRGSAMKIEDLMDKERKAQYRLLVTLYHAKETLRLKDLMRLSNLSKVTLLKYIDNLNHLCREQGLACQLLLEKDSLSLKENGQFHWEDLVALLLKESVAYQILTYMYCHEHFNITNLSVELMVSEATLNRQLAHLNQLLSEFDLALSQGRQLGSELQWRYFYLELFRHTLTRQGIDALVNQLDASHLATLIERLIGQSLSAEALEQLLIWLAISQARMSFQKGYNDHFLRDSDFMTSNIFFKRLESMLLHYLRRYALEFDAFEAKSLFVFLHAYPLLPIASMKYSLGFGGPIADHISEALWLLKKAHVIIHQTKEEIIYGLGIFFSKAYFFKGAILSQPTNSQYLYQLVGEDKRALLRVIINHLVLQMGQETDFSQQLSDDILALLVFSIERHHEPLLVGLALGQNKVEAAIAELAIRRHLGHRRDFQLMPYDHQKVYDCLITYQTVYLPRQDLPYYRLKQYSSPYELTALEAFLKDLFQQKNTREEELSLSPAAKSSFAHKTV</sequence>
<keyword evidence="1" id="KW-0805">Transcription regulation</keyword>
<dbReference type="Gene3D" id="1.10.10.10">
    <property type="entry name" value="Winged helix-like DNA-binding domain superfamily/Winged helix DNA-binding domain"/>
    <property type="match status" value="1"/>
</dbReference>
<evidence type="ECO:0000256" key="1">
    <source>
        <dbReference type="ARBA" id="ARBA00023015"/>
    </source>
</evidence>
<evidence type="ECO:0000313" key="4">
    <source>
        <dbReference type="EMBL" id="ABF32562.1"/>
    </source>
</evidence>
<gene>
    <name evidence="4" type="ordered locus">MGAS9429_Spy1375</name>
</gene>
<evidence type="ECO:0000313" key="5">
    <source>
        <dbReference type="Proteomes" id="UP000002433"/>
    </source>
</evidence>